<keyword evidence="12" id="KW-1185">Reference proteome</keyword>
<comment type="caution">
    <text evidence="11">The sequence shown here is derived from an EMBL/GenBank/DDBJ whole genome shotgun (WGS) entry which is preliminary data.</text>
</comment>
<reference evidence="11 12" key="1">
    <citation type="journal article" date="2013" name="PLoS ONE">
        <title>Bacterial endosymbiosis in a chordate host: long-term co-evolution and conservation of secondary metabolism.</title>
        <authorList>
            <person name="Kwan J.C."/>
            <person name="Schmidt E.W."/>
        </authorList>
    </citation>
    <scope>NUCLEOTIDE SEQUENCE [LARGE SCALE GENOMIC DNA]</scope>
    <source>
        <strain evidence="12">L6</strain>
    </source>
</reference>
<feature type="binding site" evidence="10">
    <location>
        <position position="285"/>
    </location>
    <ligand>
        <name>ATP</name>
        <dbReference type="ChEBI" id="CHEBI:30616"/>
    </ligand>
</feature>
<evidence type="ECO:0000313" key="11">
    <source>
        <dbReference type="EMBL" id="ETO91132.1"/>
    </source>
</evidence>
<dbReference type="GO" id="GO:0006430">
    <property type="term" value="P:lysyl-tRNA aminoacylation"/>
    <property type="evidence" value="ECO:0007669"/>
    <property type="project" value="UniProtKB-UniRule"/>
</dbReference>
<feature type="short sequence motif" description="'KMSKS' region" evidence="10">
    <location>
        <begin position="282"/>
        <end position="286"/>
    </location>
</feature>
<evidence type="ECO:0000256" key="5">
    <source>
        <dbReference type="ARBA" id="ARBA00022741"/>
    </source>
</evidence>
<dbReference type="GO" id="GO:0005737">
    <property type="term" value="C:cytoplasm"/>
    <property type="evidence" value="ECO:0007669"/>
    <property type="project" value="UniProtKB-SubCell"/>
</dbReference>
<evidence type="ECO:0000256" key="9">
    <source>
        <dbReference type="ARBA" id="ARBA00048573"/>
    </source>
</evidence>
<dbReference type="PANTHER" id="PTHR37940">
    <property type="entry name" value="LYSINE--TRNA LIGASE"/>
    <property type="match status" value="1"/>
</dbReference>
<dbReference type="Gene3D" id="1.10.10.350">
    <property type="match status" value="1"/>
</dbReference>
<comment type="similarity">
    <text evidence="2 10">Belongs to the class-I aminoacyl-tRNA synthetase family.</text>
</comment>
<dbReference type="NCBIfam" id="NF001968">
    <property type="entry name" value="PRK00750.1-2"/>
    <property type="match status" value="1"/>
</dbReference>
<sequence length="513" mass="59816">MKESWPFVEARKVIQRAKKLNKESVIFETGYGPSGLPHLGTFAEIKRTEMIMNAVRTLSNNTIRTKLYVISDDLDALRKVPDNIPNKTQIEKYIGCPLSSIPDPFEQEESYGEYMNKKLISFLDRFVDTEYEFKTATQCYKTGLFNDKLVLVLENYDQIMDIMLKTIGEERQLTYSPFLPISPVTGQVLQVKIEDINVKDKTISFYDIDQEKKVIPVTDGYCKLQWKPDWGMRWATFGIDYEMHGKDLTPSAIISAKICNILREKPPELFVYELFLDSHGKKISKSSGNGVTLKEWLRYGNKESLMFYMFNKPNVAKKLDVDSIPKVYDEYLNNICKYNQEPNNYYPVWSVFISRSVPIHHHHQISYALIINLLIACNIHSIELLWKFLERYKEGSSSDQIIIELAHHAFKYYQDRIQNTKKRIPPSVEEQQYLKTLVDALEQVKDDDPHNIQQLLYDTAKKCNFSKQNMKKWFKMLYQTILGLEEGPRFGSFIALYGVNETISLIQKIIDNK</sequence>
<evidence type="ECO:0000256" key="6">
    <source>
        <dbReference type="ARBA" id="ARBA00022840"/>
    </source>
</evidence>
<accession>W2V0E8</accession>
<comment type="subcellular location">
    <subcellularLocation>
        <location evidence="1 10">Cytoplasm</location>
    </subcellularLocation>
</comment>
<evidence type="ECO:0000256" key="4">
    <source>
        <dbReference type="ARBA" id="ARBA00022598"/>
    </source>
</evidence>
<keyword evidence="5 10" id="KW-0547">Nucleotide-binding</keyword>
<keyword evidence="4 10" id="KW-0436">Ligase</keyword>
<dbReference type="Gene3D" id="3.40.50.620">
    <property type="entry name" value="HUPs"/>
    <property type="match status" value="2"/>
</dbReference>
<proteinExistence type="inferred from homology"/>
<evidence type="ECO:0000256" key="7">
    <source>
        <dbReference type="ARBA" id="ARBA00022917"/>
    </source>
</evidence>
<dbReference type="AlphaFoldDB" id="W2V0E8"/>
<dbReference type="PATRIC" id="fig|1401685.3.peg.756"/>
<protein>
    <recommendedName>
        <fullName evidence="10">Lysine--tRNA ligase</fullName>
        <ecNumber evidence="10">6.1.1.6</ecNumber>
    </recommendedName>
    <alternativeName>
        <fullName evidence="10">Lysyl-tRNA synthetase</fullName>
        <shortName evidence="10">LysRS</shortName>
    </alternativeName>
</protein>
<dbReference type="Proteomes" id="UP000018951">
    <property type="component" value="Unassembled WGS sequence"/>
</dbReference>
<dbReference type="InterPro" id="IPR002904">
    <property type="entry name" value="Lys-tRNA-ligase"/>
</dbReference>
<dbReference type="HAMAP" id="MF_00177">
    <property type="entry name" value="Lys_tRNA_synth_class1"/>
    <property type="match status" value="1"/>
</dbReference>
<dbReference type="SUPFAM" id="SSF52374">
    <property type="entry name" value="Nucleotidylyl transferase"/>
    <property type="match status" value="1"/>
</dbReference>
<gene>
    <name evidence="10 11" type="primary">lysS</name>
    <name evidence="11" type="ORF">P857_618</name>
</gene>
<dbReference type="PROSITE" id="PS00178">
    <property type="entry name" value="AA_TRNA_LIGASE_I"/>
    <property type="match status" value="1"/>
</dbReference>
<dbReference type="GO" id="GO:0004824">
    <property type="term" value="F:lysine-tRNA ligase activity"/>
    <property type="evidence" value="ECO:0007669"/>
    <property type="project" value="UniProtKB-UniRule"/>
</dbReference>
<comment type="catalytic activity">
    <reaction evidence="9 10">
        <text>tRNA(Lys) + L-lysine + ATP = L-lysyl-tRNA(Lys) + AMP + diphosphate</text>
        <dbReference type="Rhea" id="RHEA:20792"/>
        <dbReference type="Rhea" id="RHEA-COMP:9696"/>
        <dbReference type="Rhea" id="RHEA-COMP:9697"/>
        <dbReference type="ChEBI" id="CHEBI:30616"/>
        <dbReference type="ChEBI" id="CHEBI:32551"/>
        <dbReference type="ChEBI" id="CHEBI:33019"/>
        <dbReference type="ChEBI" id="CHEBI:78442"/>
        <dbReference type="ChEBI" id="CHEBI:78529"/>
        <dbReference type="ChEBI" id="CHEBI:456215"/>
        <dbReference type="EC" id="6.1.1.6"/>
    </reaction>
</comment>
<evidence type="ECO:0000256" key="1">
    <source>
        <dbReference type="ARBA" id="ARBA00004496"/>
    </source>
</evidence>
<evidence type="ECO:0000256" key="8">
    <source>
        <dbReference type="ARBA" id="ARBA00023146"/>
    </source>
</evidence>
<dbReference type="SUPFAM" id="SSF48163">
    <property type="entry name" value="An anticodon-binding domain of class I aminoacyl-tRNA synthetases"/>
    <property type="match status" value="1"/>
</dbReference>
<dbReference type="Pfam" id="PF01921">
    <property type="entry name" value="tRNA-synt_1f"/>
    <property type="match status" value="1"/>
</dbReference>
<evidence type="ECO:0000256" key="2">
    <source>
        <dbReference type="ARBA" id="ARBA00005594"/>
    </source>
</evidence>
<dbReference type="InterPro" id="IPR001412">
    <property type="entry name" value="aa-tRNA-synth_I_CS"/>
</dbReference>
<dbReference type="EC" id="6.1.1.6" evidence="10"/>
<dbReference type="GO" id="GO:0000049">
    <property type="term" value="F:tRNA binding"/>
    <property type="evidence" value="ECO:0007669"/>
    <property type="project" value="InterPro"/>
</dbReference>
<keyword evidence="8 10" id="KW-0030">Aminoacyl-tRNA synthetase</keyword>
<dbReference type="EMBL" id="AXCJ01000008">
    <property type="protein sequence ID" value="ETO91132.1"/>
    <property type="molecule type" value="Genomic_DNA"/>
</dbReference>
<evidence type="ECO:0000256" key="3">
    <source>
        <dbReference type="ARBA" id="ARBA00022490"/>
    </source>
</evidence>
<organism evidence="11 12">
    <name type="scientific">Candidatus Xenolissoclinum pacificiensis L6</name>
    <dbReference type="NCBI Taxonomy" id="1401685"/>
    <lineage>
        <taxon>Bacteria</taxon>
        <taxon>Pseudomonadati</taxon>
        <taxon>Pseudomonadota</taxon>
        <taxon>Alphaproteobacteria</taxon>
        <taxon>Rickettsiales</taxon>
        <taxon>Anaplasmataceae</taxon>
        <taxon>Candidatus Xenolissoclinum</taxon>
    </lineage>
</organism>
<evidence type="ECO:0000313" key="12">
    <source>
        <dbReference type="Proteomes" id="UP000018951"/>
    </source>
</evidence>
<name>W2V0E8_9RICK</name>
<dbReference type="InterPro" id="IPR020751">
    <property type="entry name" value="aa-tRNA-synth_I_codon-bd_sub2"/>
</dbReference>
<dbReference type="GO" id="GO:0005524">
    <property type="term" value="F:ATP binding"/>
    <property type="evidence" value="ECO:0007669"/>
    <property type="project" value="UniProtKB-UniRule"/>
</dbReference>
<keyword evidence="6 10" id="KW-0067">ATP-binding</keyword>
<keyword evidence="3 10" id="KW-0963">Cytoplasm</keyword>
<dbReference type="NCBIfam" id="TIGR00467">
    <property type="entry name" value="lysS_arch"/>
    <property type="match status" value="1"/>
</dbReference>
<evidence type="ECO:0000256" key="10">
    <source>
        <dbReference type="HAMAP-Rule" id="MF_00177"/>
    </source>
</evidence>
<feature type="short sequence motif" description="'HIGH' region" evidence="10">
    <location>
        <begin position="33"/>
        <end position="41"/>
    </location>
</feature>
<dbReference type="InterPro" id="IPR014729">
    <property type="entry name" value="Rossmann-like_a/b/a_fold"/>
</dbReference>
<dbReference type="STRING" id="1401685.P857_618"/>
<keyword evidence="7 10" id="KW-0648">Protein biosynthesis</keyword>
<dbReference type="InterPro" id="IPR008925">
    <property type="entry name" value="aa_tRNA-synth_I_cd-bd_sf"/>
</dbReference>
<dbReference type="PANTHER" id="PTHR37940:SF1">
    <property type="entry name" value="LYSINE--TRNA LIGASE"/>
    <property type="match status" value="1"/>
</dbReference>